<proteinExistence type="predicted"/>
<dbReference type="EMBL" id="KN831989">
    <property type="protein sequence ID" value="KIO01339.1"/>
    <property type="molecule type" value="Genomic_DNA"/>
</dbReference>
<reference evidence="2 3" key="1">
    <citation type="submission" date="2014-04" db="EMBL/GenBank/DDBJ databases">
        <authorList>
            <consortium name="DOE Joint Genome Institute"/>
            <person name="Kuo A."/>
            <person name="Kohler A."/>
            <person name="Costa M.D."/>
            <person name="Nagy L.G."/>
            <person name="Floudas D."/>
            <person name="Copeland A."/>
            <person name="Barry K.W."/>
            <person name="Cichocki N."/>
            <person name="Veneault-Fourrey C."/>
            <person name="LaButti K."/>
            <person name="Lindquist E.A."/>
            <person name="Lipzen A."/>
            <person name="Lundell T."/>
            <person name="Morin E."/>
            <person name="Murat C."/>
            <person name="Sun H."/>
            <person name="Tunlid A."/>
            <person name="Henrissat B."/>
            <person name="Grigoriev I.V."/>
            <person name="Hibbett D.S."/>
            <person name="Martin F."/>
            <person name="Nordberg H.P."/>
            <person name="Cantor M.N."/>
            <person name="Hua S.X."/>
        </authorList>
    </citation>
    <scope>NUCLEOTIDE SEQUENCE [LARGE SCALE GENOMIC DNA]</scope>
    <source>
        <strain evidence="2 3">Marx 270</strain>
    </source>
</reference>
<dbReference type="Proteomes" id="UP000054217">
    <property type="component" value="Unassembled WGS sequence"/>
</dbReference>
<dbReference type="OrthoDB" id="2804425at2759"/>
<evidence type="ECO:0000256" key="1">
    <source>
        <dbReference type="SAM" id="MobiDB-lite"/>
    </source>
</evidence>
<evidence type="ECO:0000313" key="2">
    <source>
        <dbReference type="EMBL" id="KIO01339.1"/>
    </source>
</evidence>
<keyword evidence="3" id="KW-1185">Reference proteome</keyword>
<gene>
    <name evidence="2" type="ORF">M404DRAFT_28876</name>
</gene>
<name>A0A0C3P224_PISTI</name>
<protein>
    <submittedName>
        <fullName evidence="2">Uncharacterized protein</fullName>
    </submittedName>
</protein>
<feature type="compositionally biased region" description="Polar residues" evidence="1">
    <location>
        <begin position="42"/>
        <end position="55"/>
    </location>
</feature>
<accession>A0A0C3P224</accession>
<reference evidence="3" key="2">
    <citation type="submission" date="2015-01" db="EMBL/GenBank/DDBJ databases">
        <title>Evolutionary Origins and Diversification of the Mycorrhizal Mutualists.</title>
        <authorList>
            <consortium name="DOE Joint Genome Institute"/>
            <consortium name="Mycorrhizal Genomics Consortium"/>
            <person name="Kohler A."/>
            <person name="Kuo A."/>
            <person name="Nagy L.G."/>
            <person name="Floudas D."/>
            <person name="Copeland A."/>
            <person name="Barry K.W."/>
            <person name="Cichocki N."/>
            <person name="Veneault-Fourrey C."/>
            <person name="LaButti K."/>
            <person name="Lindquist E.A."/>
            <person name="Lipzen A."/>
            <person name="Lundell T."/>
            <person name="Morin E."/>
            <person name="Murat C."/>
            <person name="Riley R."/>
            <person name="Ohm R."/>
            <person name="Sun H."/>
            <person name="Tunlid A."/>
            <person name="Henrissat B."/>
            <person name="Grigoriev I.V."/>
            <person name="Hibbett D.S."/>
            <person name="Martin F."/>
        </authorList>
    </citation>
    <scope>NUCLEOTIDE SEQUENCE [LARGE SCALE GENOMIC DNA]</scope>
    <source>
        <strain evidence="3">Marx 270</strain>
    </source>
</reference>
<dbReference type="AlphaFoldDB" id="A0A0C3P224"/>
<sequence length="348" mass="38377">MAPHSLNNKQRTLLAATEHESVESLSSPTEHLHAADAVPPMGSTTISSGTCSFSEDGQRRQDNSDEVDNIIHMLKTSAIGFYGTTPLLASRAEFFQGGFSGDIAVVKDSGDDMMELLISGIFQIDRQNFFLGPEGGYTPLSSFKREFLETKLSCQLIPVQRDAAFDTARADFGAIVSNVKALEKLILSKKGATLVSCVCEVDGVASIRLSHSLFMRKDENVDPDTAYHDESRTLDWPVQERTKGALERAALTHVICPLPAFDQNHESIVPSDYHQKLYGAVVIVHFALVHYYFRQDKKSVFSGIVREMVVLRNPLPPPTNPLKRSLDGEGPLFTHTPSFKKNRLPPGC</sequence>
<feature type="region of interest" description="Disordered" evidence="1">
    <location>
        <begin position="17"/>
        <end position="63"/>
    </location>
</feature>
<organism evidence="2 3">
    <name type="scientific">Pisolithus tinctorius Marx 270</name>
    <dbReference type="NCBI Taxonomy" id="870435"/>
    <lineage>
        <taxon>Eukaryota</taxon>
        <taxon>Fungi</taxon>
        <taxon>Dikarya</taxon>
        <taxon>Basidiomycota</taxon>
        <taxon>Agaricomycotina</taxon>
        <taxon>Agaricomycetes</taxon>
        <taxon>Agaricomycetidae</taxon>
        <taxon>Boletales</taxon>
        <taxon>Sclerodermatineae</taxon>
        <taxon>Pisolithaceae</taxon>
        <taxon>Pisolithus</taxon>
    </lineage>
</organism>
<dbReference type="InParanoid" id="A0A0C3P224"/>
<evidence type="ECO:0000313" key="3">
    <source>
        <dbReference type="Proteomes" id="UP000054217"/>
    </source>
</evidence>
<dbReference type="HOGENOM" id="CLU_046434_0_0_1"/>